<evidence type="ECO:0000313" key="1">
    <source>
        <dbReference type="EMBL" id="SCF10415.1"/>
    </source>
</evidence>
<dbReference type="Proteomes" id="UP000198253">
    <property type="component" value="Chromosome I"/>
</dbReference>
<evidence type="ECO:0000313" key="2">
    <source>
        <dbReference type="Proteomes" id="UP000198253"/>
    </source>
</evidence>
<protein>
    <recommendedName>
        <fullName evidence="3">Peptidase inhibitor family I36</fullName>
    </recommendedName>
</protein>
<proteinExistence type="predicted"/>
<dbReference type="EMBL" id="LT607413">
    <property type="protein sequence ID" value="SCF10415.1"/>
    <property type="molecule type" value="Genomic_DNA"/>
</dbReference>
<dbReference type="InParanoid" id="A0A1C4XPK5"/>
<organism evidence="1 2">
    <name type="scientific">Micromonospora echinospora</name>
    <name type="common">Micromonospora purpurea</name>
    <dbReference type="NCBI Taxonomy" id="1877"/>
    <lineage>
        <taxon>Bacteria</taxon>
        <taxon>Bacillati</taxon>
        <taxon>Actinomycetota</taxon>
        <taxon>Actinomycetes</taxon>
        <taxon>Micromonosporales</taxon>
        <taxon>Micromonosporaceae</taxon>
        <taxon>Micromonospora</taxon>
    </lineage>
</organism>
<gene>
    <name evidence="1" type="ORF">GA0070618_3240</name>
</gene>
<sequence>MSVTTIGARAVRTVRTAVGVRVALTAVTAGALLAVGTPAPAALPRPVGPSATGTATTGTAPDCHGGYSRDGGALACFVPYGEHLWVCDTRADGHHPGVAYRVNGGSWVYRDYDLGNGNCRDIDLDIAESGYIELVPRNYEGSTMVSDGPTFRVSAQG</sequence>
<reference evidence="2" key="1">
    <citation type="submission" date="2016-06" db="EMBL/GenBank/DDBJ databases">
        <authorList>
            <person name="Varghese N."/>
            <person name="Submissions Spin"/>
        </authorList>
    </citation>
    <scope>NUCLEOTIDE SEQUENCE [LARGE SCALE GENOMIC DNA]</scope>
    <source>
        <strain evidence="2">DSM 43816</strain>
    </source>
</reference>
<dbReference type="AlphaFoldDB" id="A0A1C4XPK5"/>
<accession>A0A1C4XPK5</accession>
<keyword evidence="2" id="KW-1185">Reference proteome</keyword>
<dbReference type="RefSeq" id="WP_088982373.1">
    <property type="nucleotide sequence ID" value="NZ_LT607413.1"/>
</dbReference>
<evidence type="ECO:0008006" key="3">
    <source>
        <dbReference type="Google" id="ProtNLM"/>
    </source>
</evidence>
<dbReference type="OrthoDB" id="3638704at2"/>
<name>A0A1C4XPK5_MICEC</name>